<dbReference type="EMBL" id="NITZ01000027">
    <property type="protein sequence ID" value="PHM46884.1"/>
    <property type="molecule type" value="Genomic_DNA"/>
</dbReference>
<keyword evidence="2" id="KW-1185">Reference proteome</keyword>
<dbReference type="AlphaFoldDB" id="A0A2D0JKW2"/>
<reference evidence="1 2" key="1">
    <citation type="journal article" date="2017" name="Nat. Microbiol.">
        <title>Natural product diversity associated with the nematode symbionts Photorhabdus and Xenorhabdus.</title>
        <authorList>
            <person name="Tobias N.J."/>
            <person name="Wolff H."/>
            <person name="Djahanschiri B."/>
            <person name="Grundmann F."/>
            <person name="Kronenwerth M."/>
            <person name="Shi Y.M."/>
            <person name="Simonyi S."/>
            <person name="Grun P."/>
            <person name="Shapiro-Ilan D."/>
            <person name="Pidot S.J."/>
            <person name="Stinear T.P."/>
            <person name="Ebersberger I."/>
            <person name="Bode H.B."/>
        </authorList>
    </citation>
    <scope>NUCLEOTIDE SEQUENCE [LARGE SCALE GENOMIC DNA]</scope>
    <source>
        <strain evidence="1 2">DSM 17902</strain>
    </source>
</reference>
<organism evidence="1 2">
    <name type="scientific">Xenorhabdus miraniensis</name>
    <dbReference type="NCBI Taxonomy" id="351674"/>
    <lineage>
        <taxon>Bacteria</taxon>
        <taxon>Pseudomonadati</taxon>
        <taxon>Pseudomonadota</taxon>
        <taxon>Gammaproteobacteria</taxon>
        <taxon>Enterobacterales</taxon>
        <taxon>Morganellaceae</taxon>
        <taxon>Xenorhabdus</taxon>
    </lineage>
</organism>
<gene>
    <name evidence="1" type="ORF">Xmir_03806</name>
</gene>
<proteinExistence type="predicted"/>
<name>A0A2D0JKW2_9GAMM</name>
<sequence>MTGQGGLIKRCQLTNQNTSGPAIGNNMMLGKQQHMFLIGQLQQLTADQRALSQIERRTSFIFGKFRNTVCAGRFAQRTQVQIGKSKTNVCMINLLTRLSVNQCKVSTQALLTGDKIIECQSKRLLVQLTRKSQYYRDMVGLAGGRIELIEEPQPLLGKRNG</sequence>
<comment type="caution">
    <text evidence="1">The sequence shown here is derived from an EMBL/GenBank/DDBJ whole genome shotgun (WGS) entry which is preliminary data.</text>
</comment>
<protein>
    <submittedName>
        <fullName evidence="1">Uncharacterized protein</fullName>
    </submittedName>
</protein>
<evidence type="ECO:0000313" key="1">
    <source>
        <dbReference type="EMBL" id="PHM46884.1"/>
    </source>
</evidence>
<accession>A0A2D0JKW2</accession>
<evidence type="ECO:0000313" key="2">
    <source>
        <dbReference type="Proteomes" id="UP000221980"/>
    </source>
</evidence>
<dbReference type="Proteomes" id="UP000221980">
    <property type="component" value="Unassembled WGS sequence"/>
</dbReference>